<feature type="domain" description="DDE" evidence="5">
    <location>
        <begin position="72"/>
        <end position="211"/>
    </location>
</feature>
<dbReference type="eggNOG" id="COG3316">
    <property type="taxonomic scope" value="Bacteria"/>
</dbReference>
<evidence type="ECO:0000313" key="6">
    <source>
        <dbReference type="EMBL" id="AIK95642.1"/>
    </source>
</evidence>
<comment type="function">
    <text evidence="1">Involved in the transposition of the insertion sequence.</text>
</comment>
<dbReference type="GO" id="GO:0032196">
    <property type="term" value="P:transposition"/>
    <property type="evidence" value="ECO:0007669"/>
    <property type="project" value="UniProtKB-KW"/>
</dbReference>
<evidence type="ECO:0000313" key="7">
    <source>
        <dbReference type="Proteomes" id="UP000028926"/>
    </source>
</evidence>
<accession>A0A077AR27</accession>
<keyword evidence="2" id="KW-0815">Transposition</keyword>
<dbReference type="GO" id="GO:0006310">
    <property type="term" value="P:DNA recombination"/>
    <property type="evidence" value="ECO:0007669"/>
    <property type="project" value="UniProtKB-KW"/>
</dbReference>
<name>A0A077AR27_9PROT</name>
<evidence type="ECO:0000256" key="4">
    <source>
        <dbReference type="ARBA" id="ARBA00023172"/>
    </source>
</evidence>
<gene>
    <name evidence="6" type="ORF">ID47_01130</name>
</gene>
<dbReference type="InterPro" id="IPR032874">
    <property type="entry name" value="DDE_dom"/>
</dbReference>
<sequence length="237" mass="28145">MNDFKWRHYQGAIILSCVRWYCKYGISYRDLEEMMVERGIEVDHTTLYRWVQHYAPLMLKRLSYFWRPSLGLSWRVDETYVKVKGQWKYLCRAIDKHGRTIDFYLSSTRNINAAKRFLSKALRKLKDWEIPSTINTDKAGSYPVAIKELKEEGTCPQEVKHRQVKYLNNIIEADHGKLKRLIKPTLGFKSMKTAYATIKGFELMRMFKKGQLRAWYYGQGLMGEVRLIDRQFGIYTA</sequence>
<dbReference type="EMBL" id="CP008941">
    <property type="protein sequence ID" value="AIK95642.1"/>
    <property type="molecule type" value="Genomic_DNA"/>
</dbReference>
<dbReference type="Gene3D" id="3.30.420.10">
    <property type="entry name" value="Ribonuclease H-like superfamily/Ribonuclease H"/>
    <property type="match status" value="1"/>
</dbReference>
<dbReference type="Pfam" id="PF13610">
    <property type="entry name" value="DDE_Tnp_IS240"/>
    <property type="match status" value="1"/>
</dbReference>
<dbReference type="HOGENOM" id="CLU_067322_1_0_5"/>
<protein>
    <submittedName>
        <fullName evidence="6">Transposase</fullName>
    </submittedName>
</protein>
<organism evidence="6 7">
    <name type="scientific">Candidatus Odyssella acanthamoebae</name>
    <dbReference type="NCBI Taxonomy" id="91604"/>
    <lineage>
        <taxon>Bacteria</taxon>
        <taxon>Pseudomonadati</taxon>
        <taxon>Pseudomonadota</taxon>
        <taxon>Alphaproteobacteria</taxon>
        <taxon>Holosporales</taxon>
        <taxon>Candidatus Paracaedibacteraceae</taxon>
        <taxon>Candidatus Odyssella</taxon>
    </lineage>
</organism>
<dbReference type="RefSeq" id="WP_038462914.1">
    <property type="nucleotide sequence ID" value="NZ_CP008941.1"/>
</dbReference>
<keyword evidence="3" id="KW-0238">DNA-binding</keyword>
<evidence type="ECO:0000259" key="5">
    <source>
        <dbReference type="Pfam" id="PF13610"/>
    </source>
</evidence>
<dbReference type="InterPro" id="IPR047930">
    <property type="entry name" value="Transpos_IS6"/>
</dbReference>
<dbReference type="GO" id="GO:0003677">
    <property type="term" value="F:DNA binding"/>
    <property type="evidence" value="ECO:0007669"/>
    <property type="project" value="UniProtKB-KW"/>
</dbReference>
<dbReference type="Proteomes" id="UP000028926">
    <property type="component" value="Chromosome"/>
</dbReference>
<evidence type="ECO:0000256" key="1">
    <source>
        <dbReference type="ARBA" id="ARBA00002286"/>
    </source>
</evidence>
<keyword evidence="4" id="KW-0233">DNA recombination</keyword>
<dbReference type="PANTHER" id="PTHR35528:SF3">
    <property type="entry name" value="BLL1675 PROTEIN"/>
    <property type="match status" value="1"/>
</dbReference>
<dbReference type="NCBIfam" id="NF033587">
    <property type="entry name" value="transpos_IS6"/>
    <property type="match status" value="1"/>
</dbReference>
<dbReference type="InterPro" id="IPR012337">
    <property type="entry name" value="RNaseH-like_sf"/>
</dbReference>
<proteinExistence type="predicted"/>
<dbReference type="InterPro" id="IPR036397">
    <property type="entry name" value="RNaseH_sf"/>
</dbReference>
<reference evidence="6 7" key="1">
    <citation type="submission" date="2014-07" db="EMBL/GenBank/DDBJ databases">
        <title>Comparative genomic insights into amoeba endosymbionts belonging to the families of Holosporaceae and Candidatus Midichloriaceae within Rickettsiales.</title>
        <authorList>
            <person name="Wang Z."/>
            <person name="Wu M."/>
        </authorList>
    </citation>
    <scope>NUCLEOTIDE SEQUENCE [LARGE SCALE GENOMIC DNA]</scope>
    <source>
        <strain evidence="6">PRA3</strain>
    </source>
</reference>
<dbReference type="PANTHER" id="PTHR35528">
    <property type="entry name" value="BLL1675 PROTEIN"/>
    <property type="match status" value="1"/>
</dbReference>
<evidence type="ECO:0000256" key="3">
    <source>
        <dbReference type="ARBA" id="ARBA00023125"/>
    </source>
</evidence>
<dbReference type="SUPFAM" id="SSF53098">
    <property type="entry name" value="Ribonuclease H-like"/>
    <property type="match status" value="1"/>
</dbReference>
<keyword evidence="7" id="KW-1185">Reference proteome</keyword>
<dbReference type="AlphaFoldDB" id="A0A077AR27"/>
<dbReference type="InterPro" id="IPR052183">
    <property type="entry name" value="IS_Transposase"/>
</dbReference>
<dbReference type="KEGG" id="paca:ID47_01130"/>
<evidence type="ECO:0000256" key="2">
    <source>
        <dbReference type="ARBA" id="ARBA00022578"/>
    </source>
</evidence>
<dbReference type="OrthoDB" id="4315389at2"/>